<dbReference type="InterPro" id="IPR027417">
    <property type="entry name" value="P-loop_NTPase"/>
</dbReference>
<dbReference type="GO" id="GO:0010329">
    <property type="term" value="F:auxin efflux transmembrane transporter activity"/>
    <property type="evidence" value="ECO:0007669"/>
    <property type="project" value="UniProtKB-ARBA"/>
</dbReference>
<accession>A0A6A1UJ47</accession>
<feature type="transmembrane region" description="Helical" evidence="12">
    <location>
        <begin position="64"/>
        <end position="88"/>
    </location>
</feature>
<feature type="domain" description="ABC transmembrane type-1" evidence="14">
    <location>
        <begin position="68"/>
        <end position="355"/>
    </location>
</feature>
<gene>
    <name evidence="15" type="ORF">CJ030_MR0G007248</name>
</gene>
<dbReference type="FunFam" id="3.40.50.300:FF:000066">
    <property type="entry name" value="ABC transporter B family member 1"/>
    <property type="match status" value="2"/>
</dbReference>
<keyword evidence="8 12" id="KW-1133">Transmembrane helix</keyword>
<dbReference type="CDD" id="cd18578">
    <property type="entry name" value="ABC_6TM_Pgp_ABCB1_D2_like"/>
    <property type="match status" value="1"/>
</dbReference>
<dbReference type="SUPFAM" id="SSF52540">
    <property type="entry name" value="P-loop containing nucleoside triphosphate hydrolases"/>
    <property type="match status" value="2"/>
</dbReference>
<dbReference type="SMART" id="SM00382">
    <property type="entry name" value="AAA"/>
    <property type="match status" value="2"/>
</dbReference>
<evidence type="ECO:0000256" key="10">
    <source>
        <dbReference type="ARBA" id="ARBA00023180"/>
    </source>
</evidence>
<dbReference type="Pfam" id="PF00005">
    <property type="entry name" value="ABC_tran"/>
    <property type="match status" value="2"/>
</dbReference>
<keyword evidence="5" id="KW-0677">Repeat</keyword>
<feature type="compositionally biased region" description="Low complexity" evidence="11">
    <location>
        <begin position="664"/>
        <end position="680"/>
    </location>
</feature>
<dbReference type="InterPro" id="IPR011527">
    <property type="entry name" value="ABC1_TM_dom"/>
</dbReference>
<feature type="transmembrane region" description="Helical" evidence="12">
    <location>
        <begin position="328"/>
        <end position="355"/>
    </location>
</feature>
<dbReference type="PANTHER" id="PTHR43394:SF16">
    <property type="entry name" value="ABC TRANSPORTER B FAMILY MEMBER 4-LIKE ISOFORM X1"/>
    <property type="match status" value="1"/>
</dbReference>
<dbReference type="InterPro" id="IPR017871">
    <property type="entry name" value="ABC_transporter-like_CS"/>
</dbReference>
<dbReference type="PROSITE" id="PS00211">
    <property type="entry name" value="ABC_TRANSPORTER_1"/>
    <property type="match status" value="2"/>
</dbReference>
<evidence type="ECO:0000256" key="1">
    <source>
        <dbReference type="ARBA" id="ARBA00004651"/>
    </source>
</evidence>
<evidence type="ECO:0000256" key="11">
    <source>
        <dbReference type="SAM" id="MobiDB-lite"/>
    </source>
</evidence>
<dbReference type="Gene3D" id="3.40.50.300">
    <property type="entry name" value="P-loop containing nucleotide triphosphate hydrolases"/>
    <property type="match status" value="2"/>
</dbReference>
<feature type="transmembrane region" description="Helical" evidence="12">
    <location>
        <begin position="723"/>
        <end position="747"/>
    </location>
</feature>
<feature type="region of interest" description="Disordered" evidence="11">
    <location>
        <begin position="18"/>
        <end position="45"/>
    </location>
</feature>
<evidence type="ECO:0000256" key="9">
    <source>
        <dbReference type="ARBA" id="ARBA00023136"/>
    </source>
</evidence>
<dbReference type="GO" id="GO:0005743">
    <property type="term" value="C:mitochondrial inner membrane"/>
    <property type="evidence" value="ECO:0007669"/>
    <property type="project" value="TreeGrafter"/>
</dbReference>
<dbReference type="GO" id="GO:0005524">
    <property type="term" value="F:ATP binding"/>
    <property type="evidence" value="ECO:0007669"/>
    <property type="project" value="UniProtKB-KW"/>
</dbReference>
<dbReference type="GO" id="GO:0015421">
    <property type="term" value="F:ABC-type oligopeptide transporter activity"/>
    <property type="evidence" value="ECO:0007669"/>
    <property type="project" value="TreeGrafter"/>
</dbReference>
<dbReference type="GO" id="GO:0005886">
    <property type="term" value="C:plasma membrane"/>
    <property type="evidence" value="ECO:0007669"/>
    <property type="project" value="UniProtKB-SubCell"/>
</dbReference>
<dbReference type="InterPro" id="IPR003593">
    <property type="entry name" value="AAA+_ATPase"/>
</dbReference>
<evidence type="ECO:0000256" key="7">
    <source>
        <dbReference type="ARBA" id="ARBA00022840"/>
    </source>
</evidence>
<evidence type="ECO:0000256" key="2">
    <source>
        <dbReference type="ARBA" id="ARBA00007577"/>
    </source>
</evidence>
<evidence type="ECO:0000256" key="8">
    <source>
        <dbReference type="ARBA" id="ARBA00022989"/>
    </source>
</evidence>
<dbReference type="InterPro" id="IPR003439">
    <property type="entry name" value="ABC_transporter-like_ATP-bd"/>
</dbReference>
<dbReference type="SUPFAM" id="SSF90123">
    <property type="entry name" value="ABC transporter transmembrane region"/>
    <property type="match status" value="2"/>
</dbReference>
<dbReference type="Gene3D" id="1.20.1560.10">
    <property type="entry name" value="ABC transporter type 1, transmembrane domain"/>
    <property type="match status" value="1"/>
</dbReference>
<evidence type="ECO:0000259" key="14">
    <source>
        <dbReference type="PROSITE" id="PS50929"/>
    </source>
</evidence>
<dbReference type="CDD" id="cd03249">
    <property type="entry name" value="ABC_MTABC3_MDL1_MDL2"/>
    <property type="match status" value="2"/>
</dbReference>
<dbReference type="EMBL" id="RXIC02000163">
    <property type="protein sequence ID" value="KAB1200425.1"/>
    <property type="molecule type" value="Genomic_DNA"/>
</dbReference>
<keyword evidence="4 12" id="KW-0812">Transmembrane</keyword>
<evidence type="ECO:0000256" key="3">
    <source>
        <dbReference type="ARBA" id="ARBA00022448"/>
    </source>
</evidence>
<dbReference type="OrthoDB" id="6500128at2759"/>
<evidence type="ECO:0000256" key="4">
    <source>
        <dbReference type="ARBA" id="ARBA00022692"/>
    </source>
</evidence>
<keyword evidence="9 12" id="KW-0472">Membrane</keyword>
<dbReference type="InterPro" id="IPR039421">
    <property type="entry name" value="Type_1_exporter"/>
</dbReference>
<dbReference type="GO" id="GO:0090374">
    <property type="term" value="P:oligopeptide export from mitochondrion"/>
    <property type="evidence" value="ECO:0007669"/>
    <property type="project" value="TreeGrafter"/>
</dbReference>
<feature type="transmembrane region" description="Helical" evidence="12">
    <location>
        <begin position="872"/>
        <end position="892"/>
    </location>
</feature>
<dbReference type="InterPro" id="IPR036640">
    <property type="entry name" value="ABC1_TM_sf"/>
</dbReference>
<feature type="domain" description="ABC transporter" evidence="13">
    <location>
        <begin position="390"/>
        <end position="626"/>
    </location>
</feature>
<feature type="transmembrane region" description="Helical" evidence="12">
    <location>
        <begin position="948"/>
        <end position="967"/>
    </location>
</feature>
<dbReference type="PROSITE" id="PS50893">
    <property type="entry name" value="ABC_TRANSPORTER_2"/>
    <property type="match status" value="2"/>
</dbReference>
<keyword evidence="16" id="KW-1185">Reference proteome</keyword>
<feature type="transmembrane region" description="Helical" evidence="12">
    <location>
        <begin position="767"/>
        <end position="790"/>
    </location>
</feature>
<dbReference type="GO" id="GO:0010328">
    <property type="term" value="F:auxin influx transmembrane transporter activity"/>
    <property type="evidence" value="ECO:0007669"/>
    <property type="project" value="UniProtKB-ARBA"/>
</dbReference>
<evidence type="ECO:0000256" key="6">
    <source>
        <dbReference type="ARBA" id="ARBA00022741"/>
    </source>
</evidence>
<evidence type="ECO:0000259" key="13">
    <source>
        <dbReference type="PROSITE" id="PS50893"/>
    </source>
</evidence>
<sequence>MEIESGLNRKTKVHEAAALKNNVEAEKSPDMISDKEDSGKSGGDQNTKTVPFLKLFSFADSTDVLLMIVGTIGAIGNGLGLPLMTIFFGEMINVLGSNQNNKDIVRVASKVCLKFVYLAAGIGAAGILQVACWMVTGERQAARIRGLYLQTILRQDVAFFDKETNTGEVVGRMSGDTVLIQDAMGEKVGKFVQLVSTFFGGFVVAFFKGWLLTLVLLASIPLLVASGGLMSIIIAKTASIGQGAYANAANVVEQTISSIRTVASFTGEKQAVKSYRKFLVTAYKSGVQEGIASGLGFAMVMLVMFCSYAMAVWFGAKMILNKGYNGGAVLNVIMAVLTGSMSLGQASPCMSAFAAGKAAAYKMFETIQRKPEIDAYDTKGQILADIHGDIELKDVFFSYPARPDEQIFSGFSLYIHRGITAALVGESGSGKSTVISLIERFYDPQAGEVLIDGINLKDFQLKWIRGKIGLVSQEPVLFSSSIKDNIAYGKDGATIEEIRAAAELANASKFIDKMPQGLDTMVGEHGTQLSGGQKQRVAIARAILKDPRILLLDEATSALDAESERVVQEALDRIMVNRTTVIVAHRLSTVRNADTIAVIHRGKIVEKGSHSDLIRDPDGAYSQLIRLQEVNKESGQAADDQKKYEINAESFRQSSLRQSSKMASLRSLSRGSSVNSSGRRSFSVTAFGLPTEVTVPDDELAEPQEKFPKVSIRRLAYLNKPEIPFLLLGAIAAMVNGAILPIFGILLSRVIKSFYEPRHQLRKDTNFWAIMFVVLGVVSFLAIPARAYLLSVAGSKLIQRIRLMCFEKLVRMEVGWFDEPQHSSGLIGARLSADAATVRGLVGDALGQLLHVIASAVAGLVIAFVASWQLAFIVLALIPLIGANGYVQIKFMKGFSADAKMMYEEASQVATDAVGSIRTVASFCAEEKVMDLYRSKCEGPRKAGIRQGLVTGIGFGTSFGLLFLVYATSFYAGARLVQSGKAKFSDVFQVFFALTMAAMGVTQTSSMGPDTGKAKNAAASIFAIIDRESKIDPSDESGMTLDNLKGEIELRHVSFKYPCRQDVHIFRDLSLAIRSGKVYVALVGESGSGKSTVISLLQRFYDPDSGHITLDGIEIQKFQVKWLRQQMGLVSQEPILFNDTIRANIAYGKDGSATEAEIIAVAELANAHRFISSLQQGYDTIVGERGVQLSGGQKQRVAIARSMIKSPKILLLDEATSALDAESERVVQDALDRVMVNRTTVVVAHRLSTIKNADVIAVVKNGVIVEKGNHESLIKIQNGFYASLVTLHTSASTT</sequence>
<feature type="domain" description="ABC transmembrane type-1" evidence="14">
    <location>
        <begin position="727"/>
        <end position="1013"/>
    </location>
</feature>
<keyword evidence="6" id="KW-0547">Nucleotide-binding</keyword>
<reference evidence="15 16" key="1">
    <citation type="journal article" date="2019" name="Plant Biotechnol. J.">
        <title>The red bayberry genome and genetic basis of sex determination.</title>
        <authorList>
            <person name="Jia H.M."/>
            <person name="Jia H.J."/>
            <person name="Cai Q.L."/>
            <person name="Wang Y."/>
            <person name="Zhao H.B."/>
            <person name="Yang W.F."/>
            <person name="Wang G.Y."/>
            <person name="Li Y.H."/>
            <person name="Zhan D.L."/>
            <person name="Shen Y.T."/>
            <person name="Niu Q.F."/>
            <person name="Chang L."/>
            <person name="Qiu J."/>
            <person name="Zhao L."/>
            <person name="Xie H.B."/>
            <person name="Fu W.Y."/>
            <person name="Jin J."/>
            <person name="Li X.W."/>
            <person name="Jiao Y."/>
            <person name="Zhou C.C."/>
            <person name="Tu T."/>
            <person name="Chai C.Y."/>
            <person name="Gao J.L."/>
            <person name="Fan L.J."/>
            <person name="van de Weg E."/>
            <person name="Wang J.Y."/>
            <person name="Gao Z.S."/>
        </authorList>
    </citation>
    <scope>NUCLEOTIDE SEQUENCE [LARGE SCALE GENOMIC DNA]</scope>
    <source>
        <tissue evidence="15">Leaves</tissue>
    </source>
</reference>
<dbReference type="PANTHER" id="PTHR43394">
    <property type="entry name" value="ATP-DEPENDENT PERMEASE MDL1, MITOCHONDRIAL"/>
    <property type="match status" value="1"/>
</dbReference>
<feature type="domain" description="ABC transporter" evidence="13">
    <location>
        <begin position="1048"/>
        <end position="1286"/>
    </location>
</feature>
<dbReference type="FunFam" id="1.20.1560.10:FF:000025">
    <property type="entry name" value="ABC transporter B family member 9"/>
    <property type="match status" value="1"/>
</dbReference>
<name>A0A6A1UJ47_9ROSI</name>
<keyword evidence="10" id="KW-0325">Glycoprotein</keyword>
<dbReference type="Proteomes" id="UP000516437">
    <property type="component" value="Unassembled WGS sequence"/>
</dbReference>
<keyword evidence="3" id="KW-0813">Transport</keyword>
<proteinExistence type="inferred from homology"/>
<keyword evidence="7" id="KW-0067">ATP-binding</keyword>
<dbReference type="GO" id="GO:0016887">
    <property type="term" value="F:ATP hydrolysis activity"/>
    <property type="evidence" value="ECO:0007669"/>
    <property type="project" value="InterPro"/>
</dbReference>
<evidence type="ECO:0000313" key="16">
    <source>
        <dbReference type="Proteomes" id="UP000516437"/>
    </source>
</evidence>
<feature type="compositionally biased region" description="Basic and acidic residues" evidence="11">
    <location>
        <begin position="18"/>
        <end position="39"/>
    </location>
</feature>
<comment type="subcellular location">
    <subcellularLocation>
        <location evidence="1">Cell membrane</location>
        <topology evidence="1">Multi-pass membrane protein</topology>
    </subcellularLocation>
</comment>
<feature type="transmembrane region" description="Helical" evidence="12">
    <location>
        <begin position="115"/>
        <end position="135"/>
    </location>
</feature>
<dbReference type="PROSITE" id="PS50929">
    <property type="entry name" value="ABC_TM1F"/>
    <property type="match status" value="2"/>
</dbReference>
<evidence type="ECO:0000313" key="15">
    <source>
        <dbReference type="EMBL" id="KAB1200425.1"/>
    </source>
</evidence>
<comment type="caution">
    <text evidence="15">The sequence shown here is derived from an EMBL/GenBank/DDBJ whole genome shotgun (WGS) entry which is preliminary data.</text>
</comment>
<feature type="transmembrane region" description="Helical" evidence="12">
    <location>
        <begin position="191"/>
        <end position="210"/>
    </location>
</feature>
<feature type="transmembrane region" description="Helical" evidence="12">
    <location>
        <begin position="294"/>
        <end position="316"/>
    </location>
</feature>
<evidence type="ECO:0000256" key="12">
    <source>
        <dbReference type="SAM" id="Phobius"/>
    </source>
</evidence>
<dbReference type="FunFam" id="1.20.1560.10:FF:000009">
    <property type="entry name" value="ABC transporter B family member 1"/>
    <property type="match status" value="1"/>
</dbReference>
<evidence type="ECO:0000256" key="5">
    <source>
        <dbReference type="ARBA" id="ARBA00022737"/>
    </source>
</evidence>
<protein>
    <submittedName>
        <fullName evidence="15">ABC transporter B family member 11</fullName>
    </submittedName>
</protein>
<dbReference type="Pfam" id="PF00664">
    <property type="entry name" value="ABC_membrane"/>
    <property type="match status" value="2"/>
</dbReference>
<dbReference type="FunFam" id="1.20.1560.10:FF:000044">
    <property type="entry name" value="ABC transporter B family member 9"/>
    <property type="match status" value="1"/>
</dbReference>
<dbReference type="CDD" id="cd18577">
    <property type="entry name" value="ABC_6TM_Pgp_ABCB1_D1_like"/>
    <property type="match status" value="1"/>
</dbReference>
<comment type="similarity">
    <text evidence="2">Belongs to the ABC transporter superfamily. ABCB family. Multidrug resistance exporter (TC 3.A.1.201) subfamily.</text>
</comment>
<dbReference type="SMR" id="A0A6A1UJ47"/>
<organism evidence="15 16">
    <name type="scientific">Morella rubra</name>
    <name type="common">Chinese bayberry</name>
    <dbReference type="NCBI Taxonomy" id="262757"/>
    <lineage>
        <taxon>Eukaryota</taxon>
        <taxon>Viridiplantae</taxon>
        <taxon>Streptophyta</taxon>
        <taxon>Embryophyta</taxon>
        <taxon>Tracheophyta</taxon>
        <taxon>Spermatophyta</taxon>
        <taxon>Magnoliopsida</taxon>
        <taxon>eudicotyledons</taxon>
        <taxon>Gunneridae</taxon>
        <taxon>Pentapetalae</taxon>
        <taxon>rosids</taxon>
        <taxon>fabids</taxon>
        <taxon>Fagales</taxon>
        <taxon>Myricaceae</taxon>
        <taxon>Morella</taxon>
    </lineage>
</organism>
<feature type="region of interest" description="Disordered" evidence="11">
    <location>
        <begin position="655"/>
        <end position="680"/>
    </location>
</feature>